<gene>
    <name evidence="2" type="ORF">EKI59_09745</name>
</gene>
<name>A0A6C1TX52_9CORY</name>
<dbReference type="EMBL" id="RXIR01000024">
    <property type="protein sequence ID" value="TVS26971.1"/>
    <property type="molecule type" value="Genomic_DNA"/>
</dbReference>
<dbReference type="Pfam" id="PF26526">
    <property type="entry name" value="DUF8175"/>
    <property type="match status" value="1"/>
</dbReference>
<dbReference type="Proteomes" id="UP000336646">
    <property type="component" value="Unassembled WGS sequence"/>
</dbReference>
<evidence type="ECO:0000259" key="1">
    <source>
        <dbReference type="Pfam" id="PF26526"/>
    </source>
</evidence>
<evidence type="ECO:0000313" key="2">
    <source>
        <dbReference type="EMBL" id="TVS26971.1"/>
    </source>
</evidence>
<accession>A0A6C1TX52</accession>
<dbReference type="OrthoDB" id="4428031at2"/>
<protein>
    <recommendedName>
        <fullName evidence="1">DUF8175 domain-containing protein</fullName>
    </recommendedName>
</protein>
<proteinExistence type="predicted"/>
<comment type="caution">
    <text evidence="2">The sequence shown here is derived from an EMBL/GenBank/DDBJ whole genome shotgun (WGS) entry which is preliminary data.</text>
</comment>
<sequence>MGNPLGSVDREAPMNCTSTDSDVTIQKTHETHTMWTQGQGPSEVTPSGVPAGYARSAEGAMIAGWNSTALVFRGGEISGPAVRETVTGPGVQELADDLTATPPGEDTNSIYRLAPAAYRITDCSPEQVVGEFALVDLVDDQGNPENPQWTVVRVSMIWENGDWKHQLGQATQPAETVVRDLSGWTTWQS</sequence>
<dbReference type="RefSeq" id="WP_144773584.1">
    <property type="nucleotide sequence ID" value="NZ_RXIR01000024.1"/>
</dbReference>
<evidence type="ECO:0000313" key="3">
    <source>
        <dbReference type="Proteomes" id="UP000336646"/>
    </source>
</evidence>
<organism evidence="2 3">
    <name type="scientific">Corynebacterium sanguinis</name>
    <dbReference type="NCBI Taxonomy" id="2594913"/>
    <lineage>
        <taxon>Bacteria</taxon>
        <taxon>Bacillati</taxon>
        <taxon>Actinomycetota</taxon>
        <taxon>Actinomycetes</taxon>
        <taxon>Mycobacteriales</taxon>
        <taxon>Corynebacteriaceae</taxon>
        <taxon>Corynebacterium</taxon>
    </lineage>
</organism>
<dbReference type="AlphaFoldDB" id="A0A6C1TX52"/>
<dbReference type="InterPro" id="IPR058488">
    <property type="entry name" value="DUF8175"/>
</dbReference>
<feature type="domain" description="DUF8175" evidence="1">
    <location>
        <begin position="16"/>
        <end position="186"/>
    </location>
</feature>
<reference evidence="2 3" key="1">
    <citation type="submission" date="2018-12" db="EMBL/GenBank/DDBJ databases">
        <title>Corynebacterium sanguinis sp. nov., a clinically-associated and environmental corynebacterium.</title>
        <authorList>
            <person name="Gonzales-Siles L."/>
            <person name="Jaen-Luchoro D."/>
            <person name="Cardew S."/>
            <person name="Inganas E."/>
            <person name="Ohlen M."/>
            <person name="Jensie-Markopolous S."/>
            <person name="Pinyeiro-Iglesias B."/>
            <person name="Molin K."/>
            <person name="Skovbjerg S."/>
            <person name="Svensson-Stadler L."/>
            <person name="Funke G."/>
            <person name="Moore E.R.B."/>
        </authorList>
    </citation>
    <scope>NUCLEOTIDE SEQUENCE [LARGE SCALE GENOMIC DNA]</scope>
    <source>
        <strain evidence="2 3">58734</strain>
    </source>
</reference>